<feature type="compositionally biased region" description="Basic and acidic residues" evidence="2">
    <location>
        <begin position="990"/>
        <end position="999"/>
    </location>
</feature>
<feature type="compositionally biased region" description="Basic and acidic residues" evidence="2">
    <location>
        <begin position="157"/>
        <end position="180"/>
    </location>
</feature>
<dbReference type="GO" id="GO:0003676">
    <property type="term" value="F:nucleic acid binding"/>
    <property type="evidence" value="ECO:0007669"/>
    <property type="project" value="InterPro"/>
</dbReference>
<proteinExistence type="predicted"/>
<dbReference type="PANTHER" id="PTHR11439:SF509">
    <property type="entry name" value="RNA-DIRECTED DNA POLYMERASE"/>
    <property type="match status" value="1"/>
</dbReference>
<dbReference type="SUPFAM" id="SSF57756">
    <property type="entry name" value="Retrovirus zinc finger-like domains"/>
    <property type="match status" value="1"/>
</dbReference>
<dbReference type="PANTHER" id="PTHR11439">
    <property type="entry name" value="GAG-POL-RELATED RETROTRANSPOSON"/>
    <property type="match status" value="1"/>
</dbReference>
<feature type="non-terminal residue" evidence="4">
    <location>
        <position position="1"/>
    </location>
</feature>
<dbReference type="PROSITE" id="PS50158">
    <property type="entry name" value="ZF_CCHC"/>
    <property type="match status" value="1"/>
</dbReference>
<feature type="compositionally biased region" description="Polar residues" evidence="2">
    <location>
        <begin position="1169"/>
        <end position="1178"/>
    </location>
</feature>
<feature type="region of interest" description="Disordered" evidence="2">
    <location>
        <begin position="982"/>
        <end position="1013"/>
    </location>
</feature>
<feature type="region of interest" description="Disordered" evidence="2">
    <location>
        <begin position="1137"/>
        <end position="1191"/>
    </location>
</feature>
<gene>
    <name evidence="4" type="ORF">Tci_263684</name>
</gene>
<dbReference type="GO" id="GO:0008270">
    <property type="term" value="F:zinc ion binding"/>
    <property type="evidence" value="ECO:0007669"/>
    <property type="project" value="UniProtKB-KW"/>
</dbReference>
<dbReference type="EMBL" id="BKCJ010080192">
    <property type="protein sequence ID" value="GEW91708.1"/>
    <property type="molecule type" value="Genomic_DNA"/>
</dbReference>
<protein>
    <recommendedName>
        <fullName evidence="3">CCHC-type domain-containing protein</fullName>
    </recommendedName>
</protein>
<name>A0A699H0A0_TANCI</name>
<keyword evidence="1" id="KW-0862">Zinc</keyword>
<dbReference type="InterPro" id="IPR036875">
    <property type="entry name" value="Znf_CCHC_sf"/>
</dbReference>
<dbReference type="Gene3D" id="4.10.60.10">
    <property type="entry name" value="Zinc finger, CCHC-type"/>
    <property type="match status" value="1"/>
</dbReference>
<feature type="region of interest" description="Disordered" evidence="2">
    <location>
        <begin position="155"/>
        <end position="180"/>
    </location>
</feature>
<evidence type="ECO:0000313" key="4">
    <source>
        <dbReference type="EMBL" id="GEW91708.1"/>
    </source>
</evidence>
<evidence type="ECO:0000259" key="3">
    <source>
        <dbReference type="PROSITE" id="PS50158"/>
    </source>
</evidence>
<dbReference type="InterPro" id="IPR001878">
    <property type="entry name" value="Znf_CCHC"/>
</dbReference>
<sequence>KALIRLAHFLVEQISCHYEEGLIDDIYVFETQRFTIQASSSKALISNNYFQDSDSEKRFYKRFGRVGSARKPIDKSKETCFACGKPCHFQKDCPSNKTSTPSYPSSSTSFNKPKPYTPLFTPNIPQNSLIHQKDYKGKYKGLKAKMAVLSQRINALTKEKNDKGKGDKGKKDEPSDGKSDARFGQWVHITMKKVHRLLSMTDNEEGKHVLDYTHVDLQYVEDQINNLVNKFNALKLDLALHTSELCNLKNTVIEKWTCSKVTLDQLLFKQILGNIVKALRGKGRRKENNSKEVLFTKTDVSISKSAPMITSYSEDDSDNQVPLLTGAEPSGASKILISLFDLTANMADLTLNTASKRIKNSSNKVSQTYVIKKKTEPKHPTVQNSCRDKNALPSTEQLLLTLMEEVKACEKGKHHKATFKTKSEDDEAISQTSIKGDAINFNEVTFPDDEFSEPRTSDTMCIGNTLNFHYVPDFDPLFKINHVSLEPIITSLPLISSTLEDSLIPNIEDVVPALDEAVHPESAATFKSTDLQEDDRDEPIDDQPLLQVNSHLADFVSALEEEGWVLAMIEELNQFEKNKVWTLVPKPYGIDYDETFAPVARLEAIRIFLAYASYMRFTAYQMDVKSVFLNEKISKEVYVEQPPAFESNFKGISIYQEKYVKDLLKKYDLADCALVKCPMLPPNNLVPDELGVSVNEIRYQANPKESHLVAVKRIFRYLKGTPNLGLWNPKGSGFDLKANSDSDYAGCNLDRKSTSGDVRYLEESYYVGSQLADYDVLYDKVSLIRDHILKGDIELHFISTELQLADIFTKPLAEPSFTRLDEPLSFTQKEFVSAIRLPICKNHVSPPLNEIIRAGLATLDKEEEIPSSSQPKSSYKVKVTLPKKQVAETQHAEVTVAIADVTKSLKAFELVEEQGNQPFVTETKKEHEKIVEMEEDTEDQSMEIPTIERLLDEIMHDSDESADYESMHEDDLRSVLGFEAADSDDTQENDVSHSDHTFPDHNASTGSLSHPDHLDHICEEVSSLHSKLGTMESSIIHQVSNGIKSTLPALVTIALQEQLPGLLSATLKDCLPSIIQESLQTYIPTSSKQLETKLSKALKSAMGKLVTTLVKSNMKEVRDDLDIQSLIESVVTVDGTAEGEKNKKAKGSHPATSQGEPQLAEPLVESQEEQPTNLNVVNKESAPPTSDAKLNEGEELPISKRFKIMTLIPDIPNPTPLNTFVSEHLLKPKEQQKSIQEFTNQLFKTTSSRFLPTPPREPTPLIDSSKGKEVAIIEEPGNELVKYQEEREQELMKLFNPAALKAQAQKWTEHGAKKAKMMEEYKHQISFRADTLPIIKISYVVNSRKEATMEITRGDNPLNLVVHHNFRLKTLGFSEWLEAKRLGLPPPPELATFRLTTKEKKRKMTELIKEVFITENIRVDGMDRNLIPLLGIMPIQGLIINEHGQKSSF</sequence>
<comment type="caution">
    <text evidence="4">The sequence shown here is derived from an EMBL/GenBank/DDBJ whole genome shotgun (WGS) entry which is preliminary data.</text>
</comment>
<dbReference type="InterPro" id="IPR013103">
    <property type="entry name" value="RVT_2"/>
</dbReference>
<dbReference type="Pfam" id="PF07727">
    <property type="entry name" value="RVT_2"/>
    <property type="match status" value="1"/>
</dbReference>
<evidence type="ECO:0000256" key="2">
    <source>
        <dbReference type="SAM" id="MobiDB-lite"/>
    </source>
</evidence>
<keyword evidence="1" id="KW-0479">Metal-binding</keyword>
<accession>A0A699H0A0</accession>
<evidence type="ECO:0000256" key="1">
    <source>
        <dbReference type="PROSITE-ProRule" id="PRU00047"/>
    </source>
</evidence>
<feature type="domain" description="CCHC-type" evidence="3">
    <location>
        <begin position="80"/>
        <end position="95"/>
    </location>
</feature>
<organism evidence="4">
    <name type="scientific">Tanacetum cinerariifolium</name>
    <name type="common">Dalmatian daisy</name>
    <name type="synonym">Chrysanthemum cinerariifolium</name>
    <dbReference type="NCBI Taxonomy" id="118510"/>
    <lineage>
        <taxon>Eukaryota</taxon>
        <taxon>Viridiplantae</taxon>
        <taxon>Streptophyta</taxon>
        <taxon>Embryophyta</taxon>
        <taxon>Tracheophyta</taxon>
        <taxon>Spermatophyta</taxon>
        <taxon>Magnoliopsida</taxon>
        <taxon>eudicotyledons</taxon>
        <taxon>Gunneridae</taxon>
        <taxon>Pentapetalae</taxon>
        <taxon>asterids</taxon>
        <taxon>campanulids</taxon>
        <taxon>Asterales</taxon>
        <taxon>Asteraceae</taxon>
        <taxon>Asteroideae</taxon>
        <taxon>Anthemideae</taxon>
        <taxon>Anthemidinae</taxon>
        <taxon>Tanacetum</taxon>
    </lineage>
</organism>
<reference evidence="4" key="1">
    <citation type="journal article" date="2019" name="Sci. Rep.">
        <title>Draft genome of Tanacetum cinerariifolium, the natural source of mosquito coil.</title>
        <authorList>
            <person name="Yamashiro T."/>
            <person name="Shiraishi A."/>
            <person name="Satake H."/>
            <person name="Nakayama K."/>
        </authorList>
    </citation>
    <scope>NUCLEOTIDE SEQUENCE</scope>
</reference>
<keyword evidence="1" id="KW-0863">Zinc-finger</keyword>